<evidence type="ECO:0000256" key="2">
    <source>
        <dbReference type="ARBA" id="ARBA00000711"/>
    </source>
</evidence>
<dbReference type="SUPFAM" id="SSF52540">
    <property type="entry name" value="P-loop containing nucleoside triphosphate hydrolases"/>
    <property type="match status" value="1"/>
</dbReference>
<dbReference type="CDD" id="cd00544">
    <property type="entry name" value="CobU"/>
    <property type="match status" value="1"/>
</dbReference>
<sequence length="193" mass="21492">MTTLSPTAIILVTGPARSGKSEWAENLATRWGQAFDQPIIYVATAQDAPQDLEWQARLEKHRQRRPPHWQTLLVPTDLSANLLEVIPPGIVLVDSLGTWVANLLTLEDDQWQCQQQQLIFTLQKLTLTVILVAEETGWGVVPAYPLGRLFRDRLGHLTRQVGAIADQVYLVTGGYALNLSQLGEQLEAPQPQP</sequence>
<dbReference type="PANTHER" id="PTHR34848:SF1">
    <property type="entry name" value="BIFUNCTIONAL ADENOSYLCOBALAMIN BIOSYNTHESIS PROTEIN COBU"/>
    <property type="match status" value="1"/>
</dbReference>
<evidence type="ECO:0000256" key="3">
    <source>
        <dbReference type="ARBA" id="ARBA00001522"/>
    </source>
</evidence>
<evidence type="ECO:0000256" key="6">
    <source>
        <dbReference type="ARBA" id="ARBA00005159"/>
    </source>
</evidence>
<keyword evidence="13 20" id="KW-0418">Kinase</keyword>
<gene>
    <name evidence="20" type="primary">cobU</name>
    <name evidence="20" type="ORF">KA717_04870</name>
</gene>
<keyword evidence="11 20" id="KW-0808">Transferase</keyword>
<feature type="binding site" evidence="19">
    <location>
        <begin position="62"/>
        <end position="65"/>
    </location>
    <ligand>
        <name>GTP</name>
        <dbReference type="ChEBI" id="CHEBI:37565"/>
    </ligand>
</feature>
<dbReference type="KEGG" id="wna:KA717_04870"/>
<dbReference type="Pfam" id="PF02283">
    <property type="entry name" value="CobU"/>
    <property type="match status" value="1"/>
</dbReference>
<evidence type="ECO:0000256" key="11">
    <source>
        <dbReference type="ARBA" id="ARBA00022679"/>
    </source>
</evidence>
<reference evidence="20" key="1">
    <citation type="submission" date="2021-04" db="EMBL/GenBank/DDBJ databases">
        <title>Genome sequence of Woronichinia naegeliana from Washington state freshwater lake bloom.</title>
        <authorList>
            <person name="Dreher T.W."/>
        </authorList>
    </citation>
    <scope>NUCLEOTIDE SEQUENCE</scope>
    <source>
        <strain evidence="20">WA131</strain>
    </source>
</reference>
<comment type="pathway">
    <text evidence="5">Cofactor biosynthesis; adenosylcobalamin biosynthesis; adenosylcobalamin from cob(II)yrinate a,c-diamide: step 6/7.</text>
</comment>
<evidence type="ECO:0000256" key="18">
    <source>
        <dbReference type="PIRSR" id="PIRSR006135-1"/>
    </source>
</evidence>
<dbReference type="GO" id="GO:0005524">
    <property type="term" value="F:ATP binding"/>
    <property type="evidence" value="ECO:0007669"/>
    <property type="project" value="UniProtKB-KW"/>
</dbReference>
<dbReference type="PIRSF" id="PIRSF006135">
    <property type="entry name" value="CobU"/>
    <property type="match status" value="1"/>
</dbReference>
<dbReference type="Proteomes" id="UP001065613">
    <property type="component" value="Chromosome"/>
</dbReference>
<evidence type="ECO:0000256" key="9">
    <source>
        <dbReference type="ARBA" id="ARBA00012523"/>
    </source>
</evidence>
<proteinExistence type="inferred from homology"/>
<feature type="binding site" evidence="19">
    <location>
        <begin position="14"/>
        <end position="21"/>
    </location>
    <ligand>
        <name>GTP</name>
        <dbReference type="ChEBI" id="CHEBI:37565"/>
    </ligand>
</feature>
<name>A0A977KYD2_9CYAN</name>
<keyword evidence="12 19" id="KW-0547">Nucleotide-binding</keyword>
<feature type="binding site" evidence="19">
    <location>
        <position position="94"/>
    </location>
    <ligand>
        <name>GTP</name>
        <dbReference type="ChEBI" id="CHEBI:37565"/>
    </ligand>
</feature>
<evidence type="ECO:0000256" key="12">
    <source>
        <dbReference type="ARBA" id="ARBA00022741"/>
    </source>
</evidence>
<comment type="catalytic activity">
    <reaction evidence="3">
        <text>adenosylcob(III)inamide + GTP = adenosylcob(III)inamide phosphate + GDP + H(+)</text>
        <dbReference type="Rhea" id="RHEA:15765"/>
        <dbReference type="ChEBI" id="CHEBI:2480"/>
        <dbReference type="ChEBI" id="CHEBI:15378"/>
        <dbReference type="ChEBI" id="CHEBI:37565"/>
        <dbReference type="ChEBI" id="CHEBI:58189"/>
        <dbReference type="ChEBI" id="CHEBI:58502"/>
        <dbReference type="EC" id="2.7.1.156"/>
    </reaction>
</comment>
<accession>A0A977KYD2</accession>
<feature type="active site" description="GMP-histidine intermediate" evidence="18">
    <location>
        <position position="61"/>
    </location>
</feature>
<dbReference type="AlphaFoldDB" id="A0A977KYD2"/>
<comment type="catalytic activity">
    <reaction evidence="2">
        <text>adenosylcob(III)inamide phosphate + GTP + H(+) = adenosylcob(III)inamide-GDP + diphosphate</text>
        <dbReference type="Rhea" id="RHEA:22712"/>
        <dbReference type="ChEBI" id="CHEBI:15378"/>
        <dbReference type="ChEBI" id="CHEBI:33019"/>
        <dbReference type="ChEBI" id="CHEBI:37565"/>
        <dbReference type="ChEBI" id="CHEBI:58502"/>
        <dbReference type="ChEBI" id="CHEBI:60487"/>
        <dbReference type="EC" id="2.7.7.62"/>
    </reaction>
</comment>
<dbReference type="GO" id="GO:0005525">
    <property type="term" value="F:GTP binding"/>
    <property type="evidence" value="ECO:0007669"/>
    <property type="project" value="UniProtKB-KW"/>
</dbReference>
<evidence type="ECO:0000256" key="7">
    <source>
        <dbReference type="ARBA" id="ARBA00007490"/>
    </source>
</evidence>
<evidence type="ECO:0000256" key="8">
    <source>
        <dbReference type="ARBA" id="ARBA00012016"/>
    </source>
</evidence>
<evidence type="ECO:0000256" key="1">
    <source>
        <dbReference type="ARBA" id="ARBA00000312"/>
    </source>
</evidence>
<keyword evidence="20" id="KW-0548">Nucleotidyltransferase</keyword>
<dbReference type="PANTHER" id="PTHR34848">
    <property type="match status" value="1"/>
</dbReference>
<protein>
    <recommendedName>
        <fullName evidence="16">Adenosylcobinamide kinase</fullName>
        <ecNumber evidence="8">2.7.1.156</ecNumber>
        <ecNumber evidence="9">2.7.7.62</ecNumber>
    </recommendedName>
    <alternativeName>
        <fullName evidence="17">Adenosylcobinamide-phosphate guanylyltransferase</fullName>
    </alternativeName>
</protein>
<dbReference type="EC" id="2.7.1.156" evidence="8"/>
<feature type="binding site" evidence="19">
    <location>
        <begin position="43"/>
        <end position="45"/>
    </location>
    <ligand>
        <name>GTP</name>
        <dbReference type="ChEBI" id="CHEBI:37565"/>
    </ligand>
</feature>
<comment type="function">
    <text evidence="4">Catalyzes ATP-dependent phosphorylation of adenosylcobinamide and addition of GMP to adenosylcobinamide phosphate.</text>
</comment>
<organism evidence="20">
    <name type="scientific">Woronichinia naegeliana WA131</name>
    <dbReference type="NCBI Taxonomy" id="2824559"/>
    <lineage>
        <taxon>Bacteria</taxon>
        <taxon>Bacillati</taxon>
        <taxon>Cyanobacteriota</taxon>
        <taxon>Cyanophyceae</taxon>
        <taxon>Synechococcales</taxon>
        <taxon>Coelosphaeriaceae</taxon>
        <taxon>Woronichinia</taxon>
    </lineage>
</organism>
<dbReference type="GO" id="GO:0043752">
    <property type="term" value="F:adenosylcobinamide kinase activity"/>
    <property type="evidence" value="ECO:0007669"/>
    <property type="project" value="UniProtKB-EC"/>
</dbReference>
<evidence type="ECO:0000256" key="5">
    <source>
        <dbReference type="ARBA" id="ARBA00004692"/>
    </source>
</evidence>
<comment type="catalytic activity">
    <reaction evidence="1">
        <text>adenosylcob(III)inamide + ATP = adenosylcob(III)inamide phosphate + ADP + H(+)</text>
        <dbReference type="Rhea" id="RHEA:15769"/>
        <dbReference type="ChEBI" id="CHEBI:2480"/>
        <dbReference type="ChEBI" id="CHEBI:15378"/>
        <dbReference type="ChEBI" id="CHEBI:30616"/>
        <dbReference type="ChEBI" id="CHEBI:58502"/>
        <dbReference type="ChEBI" id="CHEBI:456216"/>
        <dbReference type="EC" id="2.7.1.156"/>
    </reaction>
</comment>
<evidence type="ECO:0000256" key="19">
    <source>
        <dbReference type="PIRSR" id="PIRSR006135-2"/>
    </source>
</evidence>
<dbReference type="GO" id="GO:0008820">
    <property type="term" value="F:cobinamide phosphate guanylyltransferase activity"/>
    <property type="evidence" value="ECO:0007669"/>
    <property type="project" value="UniProtKB-EC"/>
</dbReference>
<evidence type="ECO:0000256" key="10">
    <source>
        <dbReference type="ARBA" id="ARBA00022573"/>
    </source>
</evidence>
<evidence type="ECO:0000256" key="13">
    <source>
        <dbReference type="ARBA" id="ARBA00022777"/>
    </source>
</evidence>
<comment type="similarity">
    <text evidence="7">Belongs to the CobU/CobP family.</text>
</comment>
<dbReference type="EC" id="2.7.7.62" evidence="9"/>
<evidence type="ECO:0000256" key="17">
    <source>
        <dbReference type="ARBA" id="ARBA00030571"/>
    </source>
</evidence>
<evidence type="ECO:0000256" key="4">
    <source>
        <dbReference type="ARBA" id="ARBA00003889"/>
    </source>
</evidence>
<dbReference type="EMBL" id="CP073041">
    <property type="protein sequence ID" value="UXE62183.1"/>
    <property type="molecule type" value="Genomic_DNA"/>
</dbReference>
<evidence type="ECO:0000256" key="14">
    <source>
        <dbReference type="ARBA" id="ARBA00022840"/>
    </source>
</evidence>
<dbReference type="NCBIfam" id="NF004469">
    <property type="entry name" value="PRK05800.1"/>
    <property type="match status" value="1"/>
</dbReference>
<dbReference type="InterPro" id="IPR003203">
    <property type="entry name" value="CobU/CobP"/>
</dbReference>
<keyword evidence="10" id="KW-0169">Cobalamin biosynthesis</keyword>
<keyword evidence="14" id="KW-0067">ATP-binding</keyword>
<comment type="pathway">
    <text evidence="6">Cofactor biosynthesis; adenosylcobalamin biosynthesis; adenosylcobalamin from cob(II)yrinate a,c-diamide: step 5/7.</text>
</comment>
<dbReference type="GO" id="GO:0009236">
    <property type="term" value="P:cobalamin biosynthetic process"/>
    <property type="evidence" value="ECO:0007669"/>
    <property type="project" value="UniProtKB-KW"/>
</dbReference>
<keyword evidence="15 19" id="KW-0342">GTP-binding</keyword>
<evidence type="ECO:0000313" key="20">
    <source>
        <dbReference type="EMBL" id="UXE62183.1"/>
    </source>
</evidence>
<dbReference type="InterPro" id="IPR027417">
    <property type="entry name" value="P-loop_NTPase"/>
</dbReference>
<dbReference type="Gene3D" id="3.40.50.300">
    <property type="entry name" value="P-loop containing nucleotide triphosphate hydrolases"/>
    <property type="match status" value="1"/>
</dbReference>
<evidence type="ECO:0000256" key="15">
    <source>
        <dbReference type="ARBA" id="ARBA00023134"/>
    </source>
</evidence>
<evidence type="ECO:0000256" key="16">
    <source>
        <dbReference type="ARBA" id="ARBA00029570"/>
    </source>
</evidence>